<dbReference type="EMBL" id="JBBPFD010000005">
    <property type="protein sequence ID" value="KAK7925568.1"/>
    <property type="molecule type" value="Genomic_DNA"/>
</dbReference>
<dbReference type="Gene3D" id="3.40.50.300">
    <property type="entry name" value="P-loop containing nucleotide triphosphate hydrolases"/>
    <property type="match status" value="1"/>
</dbReference>
<dbReference type="InterPro" id="IPR041267">
    <property type="entry name" value="NLRP_HD2"/>
</dbReference>
<sequence length="756" mass="87982">MEDSELDMETVSPTGSFLDEEASASIESEPIVEEDEEDEDLYYIPERRPSLDLGPSPMETGALLFVERPESPVASYMSMRSEGIGSSVNLSEDDHTRIHRERTDSFSTCYSVDSDDCEIRILKVKNKDGADDDNTLPELKEDLTDTPHPSLTIPFVFKAICKVLQLLKPLGLETFRMFLWQRYPQSFSTSLHNMDIVDIVDRMLECYSLRVSLQITKTLLQALEAKRLVDFLEDMERQNEVRFELSERLKMMYGEIKCSEEDKRPLDKIFTDVHMKSVRDNGPNIEHEVMLIQKPETMEGEDSCVKDIFSADFMDKNHEHLVLLYGVAGSGKSMAIRKLIHDWSNQKTHDHITLMLPLPLRQLKQMFGDADITFLDILHSLYPETKKLKVEDYTSKDCKILYIFDDLEEIAEYIEYQDTPLVFDIQKCAKLNILIANILRDQLLKFGYCLFATRPLVHYCIPWDTQHFVFEVLGFTEEKRTEYFKKRFRDRSLADQVIAYVKSSKTLHIMCYLPLFCSLLSDLCQSIFKNQGPQAELPKGITHIYTRLFLALLHDYRKERIESINTQKFIMTLGKRAFTMLEKGEYFLSINYHRDEGEPLDSCEAVTYSGLSTLFYTKPLLYMEERMFSFLHPTMQEYVAALYAFLMFVNEDKNVFDPPKGKISLKLKTKKGPLEMHKYALEKSLSCEDGKFDICMRFLFGMLNSRNTELIQQFFNHTVKWNIGLKDVECLIKKKMAGKQHPDRTKNLEICLEELM</sequence>
<gene>
    <name evidence="5" type="ORF">WMY93_007878</name>
</gene>
<dbReference type="SMART" id="SM01288">
    <property type="entry name" value="FISNA"/>
    <property type="match status" value="1"/>
</dbReference>
<evidence type="ECO:0000313" key="5">
    <source>
        <dbReference type="EMBL" id="KAK7925568.1"/>
    </source>
</evidence>
<feature type="region of interest" description="Disordered" evidence="3">
    <location>
        <begin position="1"/>
        <end position="40"/>
    </location>
</feature>
<keyword evidence="6" id="KW-1185">Reference proteome</keyword>
<reference evidence="6" key="1">
    <citation type="submission" date="2024-04" db="EMBL/GenBank/DDBJ databases">
        <title>Salinicola lusitanus LLJ914,a marine bacterium isolated from the Okinawa Trough.</title>
        <authorList>
            <person name="Li J."/>
        </authorList>
    </citation>
    <scope>NUCLEOTIDE SEQUENCE [LARGE SCALE GENOMIC DNA]</scope>
</reference>
<dbReference type="Pfam" id="PF17776">
    <property type="entry name" value="NLRC4_HD2"/>
    <property type="match status" value="1"/>
</dbReference>
<comment type="caution">
    <text evidence="5">The sequence shown here is derived from an EMBL/GenBank/DDBJ whole genome shotgun (WGS) entry which is preliminary data.</text>
</comment>
<dbReference type="InterPro" id="IPR027417">
    <property type="entry name" value="P-loop_NTPase"/>
</dbReference>
<dbReference type="SUPFAM" id="SSF52540">
    <property type="entry name" value="P-loop containing nucleoside triphosphate hydrolases"/>
    <property type="match status" value="1"/>
</dbReference>
<evidence type="ECO:0000313" key="6">
    <source>
        <dbReference type="Proteomes" id="UP001460270"/>
    </source>
</evidence>
<dbReference type="PANTHER" id="PTHR24106">
    <property type="entry name" value="NACHT, LRR AND CARD DOMAINS-CONTAINING"/>
    <property type="match status" value="1"/>
</dbReference>
<evidence type="ECO:0000259" key="4">
    <source>
        <dbReference type="SMART" id="SM01288"/>
    </source>
</evidence>
<protein>
    <recommendedName>
        <fullName evidence="4">FISNA domain-containing protein</fullName>
    </recommendedName>
</protein>
<dbReference type="InterPro" id="IPR011029">
    <property type="entry name" value="DEATH-like_dom_sf"/>
</dbReference>
<dbReference type="InterPro" id="IPR029495">
    <property type="entry name" value="NACHT-assoc"/>
</dbReference>
<organism evidence="5 6">
    <name type="scientific">Mugilogobius chulae</name>
    <name type="common">yellowstripe goby</name>
    <dbReference type="NCBI Taxonomy" id="88201"/>
    <lineage>
        <taxon>Eukaryota</taxon>
        <taxon>Metazoa</taxon>
        <taxon>Chordata</taxon>
        <taxon>Craniata</taxon>
        <taxon>Vertebrata</taxon>
        <taxon>Euteleostomi</taxon>
        <taxon>Actinopterygii</taxon>
        <taxon>Neopterygii</taxon>
        <taxon>Teleostei</taxon>
        <taxon>Neoteleostei</taxon>
        <taxon>Acanthomorphata</taxon>
        <taxon>Gobiaria</taxon>
        <taxon>Gobiiformes</taxon>
        <taxon>Gobioidei</taxon>
        <taxon>Gobiidae</taxon>
        <taxon>Gobionellinae</taxon>
        <taxon>Mugilogobius</taxon>
    </lineage>
</organism>
<evidence type="ECO:0000256" key="3">
    <source>
        <dbReference type="SAM" id="MobiDB-lite"/>
    </source>
</evidence>
<feature type="compositionally biased region" description="Acidic residues" evidence="3">
    <location>
        <begin position="30"/>
        <end position="40"/>
    </location>
</feature>
<dbReference type="Proteomes" id="UP001460270">
    <property type="component" value="Unassembled WGS sequence"/>
</dbReference>
<evidence type="ECO:0000256" key="1">
    <source>
        <dbReference type="ARBA" id="ARBA00022614"/>
    </source>
</evidence>
<feature type="domain" description="FISNA" evidence="4">
    <location>
        <begin position="244"/>
        <end position="310"/>
    </location>
</feature>
<keyword evidence="2" id="KW-0677">Repeat</keyword>
<evidence type="ECO:0000256" key="2">
    <source>
        <dbReference type="ARBA" id="ARBA00022737"/>
    </source>
</evidence>
<dbReference type="Gene3D" id="1.10.533.10">
    <property type="entry name" value="Death Domain, Fas"/>
    <property type="match status" value="1"/>
</dbReference>
<dbReference type="InterPro" id="IPR007111">
    <property type="entry name" value="NACHT_NTPase"/>
</dbReference>
<accession>A0AAW0PHM0</accession>
<dbReference type="InterPro" id="IPR051261">
    <property type="entry name" value="NLR"/>
</dbReference>
<dbReference type="AlphaFoldDB" id="A0AAW0PHM0"/>
<name>A0AAW0PHM0_9GOBI</name>
<keyword evidence="1" id="KW-0433">Leucine-rich repeat</keyword>
<dbReference type="Pfam" id="PF05729">
    <property type="entry name" value="NACHT"/>
    <property type="match status" value="1"/>
</dbReference>
<proteinExistence type="predicted"/>